<dbReference type="AlphaFoldDB" id="A0A076LMG3"/>
<evidence type="ECO:0000313" key="1">
    <source>
        <dbReference type="EMBL" id="AIJ09011.1"/>
    </source>
</evidence>
<reference evidence="1 2" key="1">
    <citation type="journal article" date="2012" name="PLoS ONE">
        <title>Edwardsiella comparative phylogenomics reveal the new intra/inter-species taxonomic relationships, virulence evolution and niche adaptation mechanisms.</title>
        <authorList>
            <person name="Yang M."/>
            <person name="Lv Y."/>
            <person name="Xiao J."/>
            <person name="Wu H."/>
            <person name="Zheng H."/>
            <person name="Liu Q."/>
            <person name="Zhang Y."/>
            <person name="Wang Q."/>
        </authorList>
    </citation>
    <scope>NUCLEOTIDE SEQUENCE [LARGE SCALE GENOMIC DNA]</scope>
    <source>
        <strain evidence="2">080813</strain>
    </source>
</reference>
<name>A0A076LMG3_9GAMM</name>
<evidence type="ECO:0000313" key="2">
    <source>
        <dbReference type="Proteomes" id="UP000028681"/>
    </source>
</evidence>
<dbReference type="HOGENOM" id="CLU_758014_0_0_6"/>
<dbReference type="EMBL" id="CP006664">
    <property type="protein sequence ID" value="AIJ09011.1"/>
    <property type="molecule type" value="Genomic_DNA"/>
</dbReference>
<proteinExistence type="predicted"/>
<dbReference type="KEGG" id="ete:ETEE_2574"/>
<dbReference type="Proteomes" id="UP000028681">
    <property type="component" value="Chromosome"/>
</dbReference>
<accession>A0A076LMG3</accession>
<protein>
    <submittedName>
        <fullName evidence="1">Uncharacterized protein</fullName>
    </submittedName>
</protein>
<sequence length="337" mass="39422">MLEGLIVEGYFRQFVEILHDIGIITLPIALVKSSYKDSVCGWKKPAWWLWIYDENFQDKISLKERLYSKKHVLIECTYDRKNFDFILDSWNSQEVKEPVQQYMMKKRNIPRLQYHAPAERVSNDKRYMQAFWGGLKGIYNERLFNDVVLHRLFKNCVISPFFTALWDVDNIVSFSDGRLMQFEVKHKYPFYRNNRLYFGLNFGQLNVMKDLANMGINTLHMVMVKPKWNDELSPGYLLQDPSLRNKVLLIAYRIDSKQLDELGNRNCETSDYKTSFDGNKKLKYIDVPVEKFHVIGTLDTSIATLAQNIVLAANGSLSNPVTAKMLEDSRVNEKIEA</sequence>
<organism evidence="1 2">
    <name type="scientific">Edwardsiella anguillarum ET080813</name>
    <dbReference type="NCBI Taxonomy" id="667120"/>
    <lineage>
        <taxon>Bacteria</taxon>
        <taxon>Pseudomonadati</taxon>
        <taxon>Pseudomonadota</taxon>
        <taxon>Gammaproteobacteria</taxon>
        <taxon>Enterobacterales</taxon>
        <taxon>Hafniaceae</taxon>
        <taxon>Edwardsiella</taxon>
    </lineage>
</organism>
<gene>
    <name evidence="1" type="ORF">ETEE_2574</name>
</gene>